<dbReference type="STRING" id="930992.A0A0D0A3X5"/>
<feature type="transmembrane region" description="Helical" evidence="2">
    <location>
        <begin position="128"/>
        <end position="146"/>
    </location>
</feature>
<proteinExistence type="predicted"/>
<gene>
    <name evidence="3" type="ORF">CY34DRAFT_79265</name>
</gene>
<evidence type="ECO:0000256" key="1">
    <source>
        <dbReference type="SAM" id="MobiDB-lite"/>
    </source>
</evidence>
<dbReference type="Proteomes" id="UP000054485">
    <property type="component" value="Unassembled WGS sequence"/>
</dbReference>
<reference evidence="4" key="2">
    <citation type="submission" date="2015-01" db="EMBL/GenBank/DDBJ databases">
        <title>Evolutionary Origins and Diversification of the Mycorrhizal Mutualists.</title>
        <authorList>
            <consortium name="DOE Joint Genome Institute"/>
            <consortium name="Mycorrhizal Genomics Consortium"/>
            <person name="Kohler A."/>
            <person name="Kuo A."/>
            <person name="Nagy L.G."/>
            <person name="Floudas D."/>
            <person name="Copeland A."/>
            <person name="Barry K.W."/>
            <person name="Cichocki N."/>
            <person name="Veneault-Fourrey C."/>
            <person name="LaButti K."/>
            <person name="Lindquist E.A."/>
            <person name="Lipzen A."/>
            <person name="Lundell T."/>
            <person name="Morin E."/>
            <person name="Murat C."/>
            <person name="Riley R."/>
            <person name="Ohm R."/>
            <person name="Sun H."/>
            <person name="Tunlid A."/>
            <person name="Henrissat B."/>
            <person name="Grigoriev I.V."/>
            <person name="Hibbett D.S."/>
            <person name="Martin F."/>
        </authorList>
    </citation>
    <scope>NUCLEOTIDE SEQUENCE [LARGE SCALE GENOMIC DNA]</scope>
    <source>
        <strain evidence="4">UH-Slu-Lm8-n1</strain>
    </source>
</reference>
<feature type="compositionally biased region" description="Low complexity" evidence="1">
    <location>
        <begin position="238"/>
        <end position="248"/>
    </location>
</feature>
<feature type="transmembrane region" description="Helical" evidence="2">
    <location>
        <begin position="34"/>
        <end position="56"/>
    </location>
</feature>
<dbReference type="HOGENOM" id="CLU_1040377_0_0_1"/>
<evidence type="ECO:0000256" key="2">
    <source>
        <dbReference type="SAM" id="Phobius"/>
    </source>
</evidence>
<dbReference type="EMBL" id="KN835184">
    <property type="protein sequence ID" value="KIK44760.1"/>
    <property type="molecule type" value="Genomic_DNA"/>
</dbReference>
<reference evidence="3 4" key="1">
    <citation type="submission" date="2014-04" db="EMBL/GenBank/DDBJ databases">
        <authorList>
            <consortium name="DOE Joint Genome Institute"/>
            <person name="Kuo A."/>
            <person name="Ruytinx J."/>
            <person name="Rineau F."/>
            <person name="Colpaert J."/>
            <person name="Kohler A."/>
            <person name="Nagy L.G."/>
            <person name="Floudas D."/>
            <person name="Copeland A."/>
            <person name="Barry K.W."/>
            <person name="Cichocki N."/>
            <person name="Veneault-Fourrey C."/>
            <person name="LaButti K."/>
            <person name="Lindquist E.A."/>
            <person name="Lipzen A."/>
            <person name="Lundell T."/>
            <person name="Morin E."/>
            <person name="Murat C."/>
            <person name="Sun H."/>
            <person name="Tunlid A."/>
            <person name="Henrissat B."/>
            <person name="Grigoriev I.V."/>
            <person name="Hibbett D.S."/>
            <person name="Martin F."/>
            <person name="Nordberg H.P."/>
            <person name="Cantor M.N."/>
            <person name="Hua S.X."/>
        </authorList>
    </citation>
    <scope>NUCLEOTIDE SEQUENCE [LARGE SCALE GENOMIC DNA]</scope>
    <source>
        <strain evidence="3 4">UH-Slu-Lm8-n1</strain>
    </source>
</reference>
<keyword evidence="2" id="KW-0812">Transmembrane</keyword>
<sequence length="268" mass="29445">FFLKAQGWPSFCVLWAVQLILQLRVYALYRRSQAVLIAMAVGFTVEVIVMSLFLGIGMAETTSEYPLICTRTPQICSVTQAPSVLAYVWLPDIIFGAFLFVLAARVGFKRSKFGFNIFRMERKDLVDALVYGNVHYFFCILVANAVNTGIWQGLGHDWFEAPEGFAAVIEIVLGCRMVLDLKSAVSDSEGLHLLDSTPLRDAFGVREGPPTLYSAVSTYDLDVMQGQHRLTQDIELASPTSSGSGESSRALMGEGNKSCSSPLPAMVH</sequence>
<keyword evidence="2" id="KW-1133">Transmembrane helix</keyword>
<feature type="transmembrane region" description="Helical" evidence="2">
    <location>
        <begin position="6"/>
        <end position="27"/>
    </location>
</feature>
<evidence type="ECO:0000313" key="4">
    <source>
        <dbReference type="Proteomes" id="UP000054485"/>
    </source>
</evidence>
<name>A0A0D0A3X5_9AGAM</name>
<feature type="transmembrane region" description="Helical" evidence="2">
    <location>
        <begin position="87"/>
        <end position="108"/>
    </location>
</feature>
<dbReference type="OrthoDB" id="3349377at2759"/>
<protein>
    <submittedName>
        <fullName evidence="3">Unplaced genomic scaffold CY34scaffold_53, whole genome shotgun sequence</fullName>
    </submittedName>
</protein>
<evidence type="ECO:0000313" key="3">
    <source>
        <dbReference type="EMBL" id="KIK44760.1"/>
    </source>
</evidence>
<dbReference type="AlphaFoldDB" id="A0A0D0A3X5"/>
<feature type="non-terminal residue" evidence="3">
    <location>
        <position position="1"/>
    </location>
</feature>
<dbReference type="InParanoid" id="A0A0D0A3X5"/>
<keyword evidence="2" id="KW-0472">Membrane</keyword>
<accession>A0A0D0A3X5</accession>
<keyword evidence="4" id="KW-1185">Reference proteome</keyword>
<organism evidence="3 4">
    <name type="scientific">Suillus luteus UH-Slu-Lm8-n1</name>
    <dbReference type="NCBI Taxonomy" id="930992"/>
    <lineage>
        <taxon>Eukaryota</taxon>
        <taxon>Fungi</taxon>
        <taxon>Dikarya</taxon>
        <taxon>Basidiomycota</taxon>
        <taxon>Agaricomycotina</taxon>
        <taxon>Agaricomycetes</taxon>
        <taxon>Agaricomycetidae</taxon>
        <taxon>Boletales</taxon>
        <taxon>Suillineae</taxon>
        <taxon>Suillaceae</taxon>
        <taxon>Suillus</taxon>
    </lineage>
</organism>
<feature type="region of interest" description="Disordered" evidence="1">
    <location>
        <begin position="235"/>
        <end position="268"/>
    </location>
</feature>